<reference evidence="3" key="1">
    <citation type="journal article" date="2014" name="Proc. Natl. Acad. Sci. U.S.A.">
        <title>Extensive sampling of basidiomycete genomes demonstrates inadequacy of the white-rot/brown-rot paradigm for wood decay fungi.</title>
        <authorList>
            <person name="Riley R."/>
            <person name="Salamov A.A."/>
            <person name="Brown D.W."/>
            <person name="Nagy L.G."/>
            <person name="Floudas D."/>
            <person name="Held B.W."/>
            <person name="Levasseur A."/>
            <person name="Lombard V."/>
            <person name="Morin E."/>
            <person name="Otillar R."/>
            <person name="Lindquist E.A."/>
            <person name="Sun H."/>
            <person name="LaButti K.M."/>
            <person name="Schmutz J."/>
            <person name="Jabbour D."/>
            <person name="Luo H."/>
            <person name="Baker S.E."/>
            <person name="Pisabarro A.G."/>
            <person name="Walton J.D."/>
            <person name="Blanchette R.A."/>
            <person name="Henrissat B."/>
            <person name="Martin F."/>
            <person name="Cullen D."/>
            <person name="Hibbett D.S."/>
            <person name="Grigoriev I.V."/>
        </authorList>
    </citation>
    <scope>NUCLEOTIDE SEQUENCE [LARGE SCALE GENOMIC DNA]</scope>
    <source>
        <strain evidence="3">PC15</strain>
    </source>
</reference>
<dbReference type="OrthoDB" id="2873058at2759"/>
<evidence type="ECO:0000313" key="2">
    <source>
        <dbReference type="EMBL" id="KDQ24492.1"/>
    </source>
</evidence>
<dbReference type="VEuPathDB" id="FungiDB:PLEOSDRAFT_1090337"/>
<gene>
    <name evidence="2" type="ORF">PLEOSDRAFT_1090337</name>
</gene>
<feature type="signal peptide" evidence="1">
    <location>
        <begin position="1"/>
        <end position="22"/>
    </location>
</feature>
<protein>
    <recommendedName>
        <fullName evidence="4">Extracellular membrane protein CFEM domain-containing protein</fullName>
    </recommendedName>
</protein>
<organism evidence="2 3">
    <name type="scientific">Pleurotus ostreatus (strain PC15)</name>
    <name type="common">Oyster mushroom</name>
    <dbReference type="NCBI Taxonomy" id="1137138"/>
    <lineage>
        <taxon>Eukaryota</taxon>
        <taxon>Fungi</taxon>
        <taxon>Dikarya</taxon>
        <taxon>Basidiomycota</taxon>
        <taxon>Agaricomycotina</taxon>
        <taxon>Agaricomycetes</taxon>
        <taxon>Agaricomycetidae</taxon>
        <taxon>Agaricales</taxon>
        <taxon>Pleurotineae</taxon>
        <taxon>Pleurotaceae</taxon>
        <taxon>Pleurotus</taxon>
    </lineage>
</organism>
<evidence type="ECO:0000256" key="1">
    <source>
        <dbReference type="SAM" id="SignalP"/>
    </source>
</evidence>
<keyword evidence="1" id="KW-0732">Signal</keyword>
<name>A0A067NK68_PLEO1</name>
<dbReference type="EMBL" id="KL198011">
    <property type="protein sequence ID" value="KDQ24492.1"/>
    <property type="molecule type" value="Genomic_DNA"/>
</dbReference>
<feature type="chain" id="PRO_5001642299" description="Extracellular membrane protein CFEM domain-containing protein" evidence="1">
    <location>
        <begin position="23"/>
        <end position="157"/>
    </location>
</feature>
<dbReference type="AlphaFoldDB" id="A0A067NK68"/>
<proteinExistence type="predicted"/>
<dbReference type="InParanoid" id="A0A067NK68"/>
<sequence length="157" mass="16260">MVSSLSFVHAILCLLAVPFVIATPALLERAIAPAGTLVARQSGLVGLNLTSIPSACQNDCSEVMKLKDCGVDTSCLCSDTVSDNIAKCLNCFVTNDNKTLPLKDAQTNMDAYVTQCGQALVTVKAQKLGPQSNGGIGLRPEVWGLVGIVLAGAVALL</sequence>
<evidence type="ECO:0000313" key="3">
    <source>
        <dbReference type="Proteomes" id="UP000027073"/>
    </source>
</evidence>
<accession>A0A067NK68</accession>
<dbReference type="Proteomes" id="UP000027073">
    <property type="component" value="Unassembled WGS sequence"/>
</dbReference>
<evidence type="ECO:0008006" key="4">
    <source>
        <dbReference type="Google" id="ProtNLM"/>
    </source>
</evidence>
<dbReference type="HOGENOM" id="CLU_1678665_0_0_1"/>